<keyword evidence="3" id="KW-1185">Reference proteome</keyword>
<evidence type="ECO:0000313" key="2">
    <source>
        <dbReference type="EMBL" id="OAP44178.1"/>
    </source>
</evidence>
<dbReference type="AlphaFoldDB" id="A0A178Y9L8"/>
<dbReference type="GeneID" id="89225574"/>
<protein>
    <recommendedName>
        <fullName evidence="1">HTH OST-type domain-containing protein</fullName>
    </recommendedName>
</protein>
<feature type="domain" description="HTH OST-type" evidence="1">
    <location>
        <begin position="11"/>
        <end position="37"/>
    </location>
</feature>
<dbReference type="Proteomes" id="UP000094025">
    <property type="component" value="Unassembled WGS sequence"/>
</dbReference>
<accession>A0A178Y9L8</accession>
<evidence type="ECO:0000259" key="1">
    <source>
        <dbReference type="Pfam" id="PF12872"/>
    </source>
</evidence>
<comment type="caution">
    <text evidence="2">The sequence shown here is derived from an EMBL/GenBank/DDBJ whole genome shotgun (WGS) entry which is preliminary data.</text>
</comment>
<dbReference type="EMBL" id="LPUX01000043">
    <property type="protein sequence ID" value="OAP44178.1"/>
    <property type="molecule type" value="Genomic_DNA"/>
</dbReference>
<dbReference type="Gene3D" id="3.30.420.610">
    <property type="entry name" value="LOTUS domain-like"/>
    <property type="match status" value="1"/>
</dbReference>
<reference evidence="2 3" key="1">
    <citation type="journal article" date="2016" name="Int. J. Syst. Evol. Microbiol.">
        <title>Ensifer glycinis sp. nov., an novel rhizobial species associated with Glycine spp.</title>
        <authorList>
            <person name="Yan H."/>
            <person name="Yan J."/>
            <person name="Sui X.H."/>
            <person name="Wang E.T."/>
            <person name="Chen W.X."/>
            <person name="Zhang X.X."/>
            <person name="Chen W.F."/>
        </authorList>
    </citation>
    <scope>NUCLEOTIDE SEQUENCE [LARGE SCALE GENOMIC DNA]</scope>
    <source>
        <strain evidence="2 3">CCBAU 23380</strain>
    </source>
</reference>
<dbReference type="RefSeq" id="WP_034859523.1">
    <property type="nucleotide sequence ID" value="NZ_LPUX01000043.1"/>
</dbReference>
<proteinExistence type="predicted"/>
<evidence type="ECO:0000313" key="3">
    <source>
        <dbReference type="Proteomes" id="UP000094025"/>
    </source>
</evidence>
<gene>
    <name evidence="2" type="ORF">AU381_27650</name>
</gene>
<sequence>MSLCGKWRSHLAPDFDPCTLGFRKLSDLICTTNQFDVWQAEDAPVSITAETKRQKVASMATKIACLGWAVASTFGLLYPERRSVYLCARIRSEPRPPCGGTANDRRKA</sequence>
<dbReference type="InterPro" id="IPR041966">
    <property type="entry name" value="LOTUS-like"/>
</dbReference>
<dbReference type="Pfam" id="PF12872">
    <property type="entry name" value="OST-HTH"/>
    <property type="match status" value="1"/>
</dbReference>
<name>A0A178Y9L8_9HYPH</name>
<organism evidence="2 3">
    <name type="scientific">Sinorhizobium glycinis</name>
    <dbReference type="NCBI Taxonomy" id="1472378"/>
    <lineage>
        <taxon>Bacteria</taxon>
        <taxon>Pseudomonadati</taxon>
        <taxon>Pseudomonadota</taxon>
        <taxon>Alphaproteobacteria</taxon>
        <taxon>Hyphomicrobiales</taxon>
        <taxon>Rhizobiaceae</taxon>
        <taxon>Sinorhizobium/Ensifer group</taxon>
        <taxon>Sinorhizobium</taxon>
    </lineage>
</organism>
<dbReference type="InterPro" id="IPR025605">
    <property type="entry name" value="OST-HTH/LOTUS_dom"/>
</dbReference>